<dbReference type="EMBL" id="QEAN01000258">
    <property type="protein sequence ID" value="TPX41764.1"/>
    <property type="molecule type" value="Genomic_DNA"/>
</dbReference>
<comment type="caution">
    <text evidence="2">The sequence shown here is derived from an EMBL/GenBank/DDBJ whole genome shotgun (WGS) entry which is preliminary data.</text>
</comment>
<sequence>MERPFPFYSYFTHKAPNNLYTTFAYSCISRALKALTSSKITASLAKSEGICLYANILQNCGPKLRLLQVDTPACAGSQDLIVSLQHRGIYWLALMHWCIGGAHEREFIACHRLEVVRVSSAIHSTPDQHTLVGPIQISHYFRPHLIDNMTIPSMGPVSEPHHITTSSPYPATMLANPRKILIGVDESEQGTAALNYAICEVAKDNDQIIVLNARSKPSMLASKDSKEQHELNEIATGKQSLVPILHDAVARSGKNLTLLVDIECGDPRETLMSAIENFHPFLVVVGDRGMSALKAMIVGSTTNYLVHNSPVPVLVVRHSLGKPAQLLGHAKRDTGDTGTSTVSSVASAETARYTVPSGTAITTITPGTTASTVSGVPPGGIARSS</sequence>
<dbReference type="AlphaFoldDB" id="A0A507CRI7"/>
<dbReference type="SUPFAM" id="SSF52402">
    <property type="entry name" value="Adenine nucleotide alpha hydrolases-like"/>
    <property type="match status" value="1"/>
</dbReference>
<dbReference type="VEuPathDB" id="FungiDB:SeMB42_g05421"/>
<feature type="domain" description="UspA" evidence="1">
    <location>
        <begin position="178"/>
        <end position="317"/>
    </location>
</feature>
<gene>
    <name evidence="2" type="ORF">SeMB42_g05421</name>
</gene>
<evidence type="ECO:0000259" key="1">
    <source>
        <dbReference type="Pfam" id="PF00582"/>
    </source>
</evidence>
<dbReference type="CDD" id="cd23659">
    <property type="entry name" value="USP_At3g01520-like"/>
    <property type="match status" value="1"/>
</dbReference>
<dbReference type="PRINTS" id="PR01438">
    <property type="entry name" value="UNVRSLSTRESS"/>
</dbReference>
<name>A0A507CRI7_9FUNG</name>
<keyword evidence="3" id="KW-1185">Reference proteome</keyword>
<dbReference type="Proteomes" id="UP000317494">
    <property type="component" value="Unassembled WGS sequence"/>
</dbReference>
<accession>A0A507CRI7</accession>
<dbReference type="Gene3D" id="3.40.50.620">
    <property type="entry name" value="HUPs"/>
    <property type="match status" value="1"/>
</dbReference>
<reference evidence="2 3" key="1">
    <citation type="journal article" date="2019" name="Sci. Rep.">
        <title>Comparative genomics of chytrid fungi reveal insights into the obligate biotrophic and pathogenic lifestyle of Synchytrium endobioticum.</title>
        <authorList>
            <person name="van de Vossenberg B.T.L.H."/>
            <person name="Warris S."/>
            <person name="Nguyen H.D.T."/>
            <person name="van Gent-Pelzer M.P.E."/>
            <person name="Joly D.L."/>
            <person name="van de Geest H.C."/>
            <person name="Bonants P.J.M."/>
            <person name="Smith D.S."/>
            <person name="Levesque C.A."/>
            <person name="van der Lee T.A.J."/>
        </authorList>
    </citation>
    <scope>NUCLEOTIDE SEQUENCE [LARGE SCALE GENOMIC DNA]</scope>
    <source>
        <strain evidence="2 3">MB42</strain>
    </source>
</reference>
<dbReference type="PROSITE" id="PS51257">
    <property type="entry name" value="PROKAR_LIPOPROTEIN"/>
    <property type="match status" value="1"/>
</dbReference>
<dbReference type="InterPro" id="IPR006015">
    <property type="entry name" value="Universal_stress_UspA"/>
</dbReference>
<dbReference type="STRING" id="286115.A0A507CRI7"/>
<evidence type="ECO:0000313" key="2">
    <source>
        <dbReference type="EMBL" id="TPX41764.1"/>
    </source>
</evidence>
<organism evidence="2 3">
    <name type="scientific">Synchytrium endobioticum</name>
    <dbReference type="NCBI Taxonomy" id="286115"/>
    <lineage>
        <taxon>Eukaryota</taxon>
        <taxon>Fungi</taxon>
        <taxon>Fungi incertae sedis</taxon>
        <taxon>Chytridiomycota</taxon>
        <taxon>Chytridiomycota incertae sedis</taxon>
        <taxon>Chytridiomycetes</taxon>
        <taxon>Synchytriales</taxon>
        <taxon>Synchytriaceae</taxon>
        <taxon>Synchytrium</taxon>
    </lineage>
</organism>
<dbReference type="InterPro" id="IPR006016">
    <property type="entry name" value="UspA"/>
</dbReference>
<dbReference type="PANTHER" id="PTHR46100:SF4">
    <property type="entry name" value="USPA DOMAIN-CONTAINING PROTEIN"/>
    <property type="match status" value="1"/>
</dbReference>
<dbReference type="InterPro" id="IPR014729">
    <property type="entry name" value="Rossmann-like_a/b/a_fold"/>
</dbReference>
<evidence type="ECO:0000313" key="3">
    <source>
        <dbReference type="Proteomes" id="UP000317494"/>
    </source>
</evidence>
<dbReference type="Pfam" id="PF00582">
    <property type="entry name" value="Usp"/>
    <property type="match status" value="1"/>
</dbReference>
<dbReference type="PANTHER" id="PTHR46100">
    <property type="entry name" value="IMP2'P"/>
    <property type="match status" value="1"/>
</dbReference>
<proteinExistence type="predicted"/>
<protein>
    <recommendedName>
        <fullName evidence="1">UspA domain-containing protein</fullName>
    </recommendedName>
</protein>